<dbReference type="Proteomes" id="UP000036102">
    <property type="component" value="Unassembled WGS sequence"/>
</dbReference>
<organism evidence="3 4">
    <name type="scientific">Marinobacter subterrani</name>
    <dbReference type="NCBI Taxonomy" id="1658765"/>
    <lineage>
        <taxon>Bacteria</taxon>
        <taxon>Pseudomonadati</taxon>
        <taxon>Pseudomonadota</taxon>
        <taxon>Gammaproteobacteria</taxon>
        <taxon>Pseudomonadales</taxon>
        <taxon>Marinobacteraceae</taxon>
        <taxon>Marinobacter</taxon>
    </lineage>
</organism>
<feature type="domain" description="M23ase beta-sheet core" evidence="2">
    <location>
        <begin position="197"/>
        <end position="285"/>
    </location>
</feature>
<dbReference type="InterPro" id="IPR011055">
    <property type="entry name" value="Dup_hybrid_motif"/>
</dbReference>
<dbReference type="AlphaFoldDB" id="A0A0J7JB27"/>
<dbReference type="InterPro" id="IPR016047">
    <property type="entry name" value="M23ase_b-sheet_dom"/>
</dbReference>
<sequence>MSVMVMLTQIALPVLLLVWLAWFPARGVFALGVQALSVAAVLFGIGLAALWTMPPFWVPYIYYGAFAVIVVCHLWQGRFMGNGLWRASAGQTLLVLFALGLGCLGGYMAYLAYQGRALPAVETVDIAPPFGPGTYLVAHGGSSAMVNVHLKTLDKAVERFRPWQGQSRALDIFRISPLGIHKSGWLPSDPARYSTFGTPVVAPCNGEIAKVVDGREDMPVPVMDREHMAGNYVAINCGRFFVILAHLRKGSVTVSAGDRVAVGDLLGEMGNSGNSSEPHLHVHAQRGLPEQAAFGGEPLALTIDGAFPIRNDRIRVAEPVVR</sequence>
<dbReference type="Gene3D" id="2.70.70.10">
    <property type="entry name" value="Glucose Permease (Domain IIA)"/>
    <property type="match status" value="1"/>
</dbReference>
<comment type="caution">
    <text evidence="3">The sequence shown here is derived from an EMBL/GenBank/DDBJ whole genome shotgun (WGS) entry which is preliminary data.</text>
</comment>
<dbReference type="RefSeq" id="WP_048495247.1">
    <property type="nucleotide sequence ID" value="NZ_LFBU01000001.1"/>
</dbReference>
<dbReference type="GO" id="GO:0004222">
    <property type="term" value="F:metalloendopeptidase activity"/>
    <property type="evidence" value="ECO:0007669"/>
    <property type="project" value="TreeGrafter"/>
</dbReference>
<dbReference type="SUPFAM" id="SSF51261">
    <property type="entry name" value="Duplicated hybrid motif"/>
    <property type="match status" value="1"/>
</dbReference>
<evidence type="ECO:0000256" key="1">
    <source>
        <dbReference type="SAM" id="Phobius"/>
    </source>
</evidence>
<evidence type="ECO:0000259" key="2">
    <source>
        <dbReference type="Pfam" id="PF01551"/>
    </source>
</evidence>
<keyword evidence="1" id="KW-0472">Membrane</keyword>
<dbReference type="STRING" id="1658765.Msub_11308"/>
<feature type="transmembrane region" description="Helical" evidence="1">
    <location>
        <begin position="6"/>
        <end position="23"/>
    </location>
</feature>
<reference evidence="3 4" key="1">
    <citation type="submission" date="2015-06" db="EMBL/GenBank/DDBJ databases">
        <title>Marinobacter subterrani, a genetically tractable neutrophilic iron-oxidizing strain isolated from the Soudan Iron Mine.</title>
        <authorList>
            <person name="Bonis B.M."/>
            <person name="Gralnick J.A."/>
        </authorList>
    </citation>
    <scope>NUCLEOTIDE SEQUENCE [LARGE SCALE GENOMIC DNA]</scope>
    <source>
        <strain evidence="3 4">JG233</strain>
    </source>
</reference>
<proteinExistence type="predicted"/>
<keyword evidence="1" id="KW-1133">Transmembrane helix</keyword>
<dbReference type="PANTHER" id="PTHR21666">
    <property type="entry name" value="PEPTIDASE-RELATED"/>
    <property type="match status" value="1"/>
</dbReference>
<evidence type="ECO:0000313" key="3">
    <source>
        <dbReference type="EMBL" id="KMQ75109.1"/>
    </source>
</evidence>
<feature type="transmembrane region" description="Helical" evidence="1">
    <location>
        <begin position="35"/>
        <end position="54"/>
    </location>
</feature>
<keyword evidence="1" id="KW-0812">Transmembrane</keyword>
<gene>
    <name evidence="3" type="ORF">Msub_11308</name>
</gene>
<name>A0A0J7JB27_9GAMM</name>
<dbReference type="PANTHER" id="PTHR21666:SF285">
    <property type="entry name" value="M23 FAMILY METALLOPEPTIDASE"/>
    <property type="match status" value="1"/>
</dbReference>
<dbReference type="OrthoDB" id="5489603at2"/>
<dbReference type="InterPro" id="IPR050570">
    <property type="entry name" value="Cell_wall_metabolism_enzyme"/>
</dbReference>
<feature type="transmembrane region" description="Helical" evidence="1">
    <location>
        <begin position="93"/>
        <end position="113"/>
    </location>
</feature>
<dbReference type="EMBL" id="LFBU01000001">
    <property type="protein sequence ID" value="KMQ75109.1"/>
    <property type="molecule type" value="Genomic_DNA"/>
</dbReference>
<dbReference type="CDD" id="cd12797">
    <property type="entry name" value="M23_peptidase"/>
    <property type="match status" value="1"/>
</dbReference>
<keyword evidence="4" id="KW-1185">Reference proteome</keyword>
<accession>A0A0J7JB27</accession>
<dbReference type="Pfam" id="PF01551">
    <property type="entry name" value="Peptidase_M23"/>
    <property type="match status" value="1"/>
</dbReference>
<dbReference type="PATRIC" id="fig|1658765.3.peg.1298"/>
<feature type="transmembrane region" description="Helical" evidence="1">
    <location>
        <begin position="60"/>
        <end position="81"/>
    </location>
</feature>
<evidence type="ECO:0000313" key="4">
    <source>
        <dbReference type="Proteomes" id="UP000036102"/>
    </source>
</evidence>
<protein>
    <submittedName>
        <fullName evidence="3">Peptidase family M23</fullName>
    </submittedName>
</protein>